<dbReference type="SUPFAM" id="SSF52540">
    <property type="entry name" value="P-loop containing nucleoside triphosphate hydrolases"/>
    <property type="match status" value="1"/>
</dbReference>
<keyword evidence="3" id="KW-1185">Reference proteome</keyword>
<dbReference type="Proteomes" id="UP000006395">
    <property type="component" value="Chromosome"/>
</dbReference>
<dbReference type="InterPro" id="IPR027417">
    <property type="entry name" value="P-loop_NTPase"/>
</dbReference>
<evidence type="ECO:0000256" key="1">
    <source>
        <dbReference type="SAM" id="MobiDB-lite"/>
    </source>
</evidence>
<feature type="region of interest" description="Disordered" evidence="1">
    <location>
        <begin position="1"/>
        <end position="48"/>
    </location>
</feature>
<proteinExistence type="predicted"/>
<dbReference type="PANTHER" id="PTHR30121:SF6">
    <property type="entry name" value="SLR6007 PROTEIN"/>
    <property type="match status" value="1"/>
</dbReference>
<dbReference type="KEGG" id="sih:SiH_1570"/>
<name>F0NRB7_SACI0</name>
<gene>
    <name evidence="2" type="ordered locus">SiH_1570</name>
</gene>
<dbReference type="InterPro" id="IPR051162">
    <property type="entry name" value="T4SS_component"/>
</dbReference>
<dbReference type="EMBL" id="CP002426">
    <property type="protein sequence ID" value="ADX82918.1"/>
    <property type="molecule type" value="Genomic_DNA"/>
</dbReference>
<evidence type="ECO:0000313" key="3">
    <source>
        <dbReference type="Proteomes" id="UP000006395"/>
    </source>
</evidence>
<dbReference type="RefSeq" id="WP_014512739.1">
    <property type="nucleotide sequence ID" value="NC_017275.1"/>
</dbReference>
<evidence type="ECO:0008006" key="4">
    <source>
        <dbReference type="Google" id="ProtNLM"/>
    </source>
</evidence>
<dbReference type="HOGENOM" id="CLU_031028_0_0_2"/>
<dbReference type="PANTHER" id="PTHR30121">
    <property type="entry name" value="UNCHARACTERIZED PROTEIN YJGR-RELATED"/>
    <property type="match status" value="1"/>
</dbReference>
<feature type="compositionally biased region" description="Basic and acidic residues" evidence="1">
    <location>
        <begin position="1"/>
        <end position="13"/>
    </location>
</feature>
<dbReference type="AlphaFoldDB" id="F0NRB7"/>
<protein>
    <recommendedName>
        <fullName evidence="4">ATP-binding protein</fullName>
    </recommendedName>
</protein>
<dbReference type="GeneID" id="12415646"/>
<evidence type="ECO:0000313" key="2">
    <source>
        <dbReference type="EMBL" id="ADX82918.1"/>
    </source>
</evidence>
<dbReference type="Gene3D" id="3.40.50.300">
    <property type="entry name" value="P-loop containing nucleotide triphosphate hydrolases"/>
    <property type="match status" value="1"/>
</dbReference>
<accession>F0NRB7</accession>
<feature type="compositionally biased region" description="Low complexity" evidence="1">
    <location>
        <begin position="17"/>
        <end position="48"/>
    </location>
</feature>
<sequence>MPEENKSSRDLSKDNLSIQQAQQDSQQVIQSSDNTFRSQMQQNTQQSVQPQTLHTNYIGKIIISDRDRAKHNEFYVWVAKDENIEVGSTILVAEDDKNKIVGLVVDSYSTSSAENALAEFYSSEVGNPSAQLHTEPRVITVYKVRVLRREPAITKPPTSRMRVRFADQQDIDFLNQTIHPRNRVLAGFLYSFSEPENPNNWIPLYYDARYIAGPEGAHVMINGKSGLAAKTTYALFLIFSFLQWAKNNNKKVAVVAFNVKQCDLFRIGNILQMQSWDQVEDAIKRYFGNRPELASMNIGLWRRLRQEFNLHSPSDLIPADANGPQLYFWTYDPAERCVQGINQQPRIYSYGIGDLSRKELEEVLSGGDYDSLTDPQEQYVAALATNIEDQIQNQRNQNITFIHLLNDARDVIQGQKGSIFYRVLGAGNTYDERTIRAVARRIANFLEGNQYFGLMMTRQRGNPIIGTGLHEGIHIIQLNFSSEAMQRLIFNNVLNRLLQIQQSNNPFDHILVFVDELNKFAPKRSNSPIKESIIDIAARARSLNIGLIGAQQFASLIDEQVYGNASTYIIGNADDAELKNDEYRKFGDLKTLIPELAQGEVVVYQLASYNSPIKVRFPIMLHELQ</sequence>
<reference evidence="2 3" key="1">
    <citation type="journal article" date="2011" name="J. Bacteriol.">
        <title>Genome analyses of icelandic strains of Sulfolobus islandicus, model organisms for genetic and virus-host interaction studies.</title>
        <authorList>
            <person name="Guo L."/>
            <person name="Brugger K."/>
            <person name="Liu C."/>
            <person name="Shah S.A."/>
            <person name="Zheng H."/>
            <person name="Zhu Y."/>
            <person name="Wang S."/>
            <person name="Lillestol R.K."/>
            <person name="Chen L."/>
            <person name="Frank J."/>
            <person name="Prangishvili D."/>
            <person name="Paulin L."/>
            <person name="She Q."/>
            <person name="Huang L."/>
            <person name="Garrett R.A."/>
        </authorList>
    </citation>
    <scope>NUCLEOTIDE SEQUENCE [LARGE SCALE GENOMIC DNA]</scope>
    <source>
        <strain evidence="2 3">HVE10/4</strain>
    </source>
</reference>
<organism evidence="2 3">
    <name type="scientific">Saccharolobus islandicus (strain HVE10/4)</name>
    <name type="common">Sulfolobus islandicus</name>
    <dbReference type="NCBI Taxonomy" id="930943"/>
    <lineage>
        <taxon>Archaea</taxon>
        <taxon>Thermoproteota</taxon>
        <taxon>Thermoprotei</taxon>
        <taxon>Sulfolobales</taxon>
        <taxon>Sulfolobaceae</taxon>
        <taxon>Saccharolobus</taxon>
    </lineage>
</organism>